<reference evidence="1" key="1">
    <citation type="submission" date="2023-06" db="EMBL/GenBank/DDBJ databases">
        <title>Genome-scale phylogeny and comparative genomics of the fungal order Sordariales.</title>
        <authorList>
            <consortium name="Lawrence Berkeley National Laboratory"/>
            <person name="Hensen N."/>
            <person name="Bonometti L."/>
            <person name="Westerberg I."/>
            <person name="Brannstrom I.O."/>
            <person name="Guillou S."/>
            <person name="Cros-Aarteil S."/>
            <person name="Calhoun S."/>
            <person name="Haridas S."/>
            <person name="Kuo A."/>
            <person name="Mondo S."/>
            <person name="Pangilinan J."/>
            <person name="Riley R."/>
            <person name="LaButti K."/>
            <person name="Andreopoulos B."/>
            <person name="Lipzen A."/>
            <person name="Chen C."/>
            <person name="Yanf M."/>
            <person name="Daum C."/>
            <person name="Ng V."/>
            <person name="Clum A."/>
            <person name="Steindorff A."/>
            <person name="Ohm R."/>
            <person name="Martin F."/>
            <person name="Silar P."/>
            <person name="Natvig D."/>
            <person name="Lalanne C."/>
            <person name="Gautier V."/>
            <person name="Ament-velasquez S.L."/>
            <person name="Kruys A."/>
            <person name="Hutchinson M.I."/>
            <person name="Powell A.J."/>
            <person name="Barry K."/>
            <person name="Miller A.N."/>
            <person name="Grigoriev I.V."/>
            <person name="Debuchy R."/>
            <person name="Gladieux P."/>
            <person name="Thoren M.H."/>
            <person name="Johannesson H."/>
        </authorList>
    </citation>
    <scope>NUCLEOTIDE SEQUENCE</scope>
    <source>
        <strain evidence="1">SMH2392-1A</strain>
    </source>
</reference>
<dbReference type="RefSeq" id="XP_060292740.1">
    <property type="nucleotide sequence ID" value="XM_060442555.1"/>
</dbReference>
<organism evidence="1 2">
    <name type="scientific">Lasiosphaeria miniovina</name>
    <dbReference type="NCBI Taxonomy" id="1954250"/>
    <lineage>
        <taxon>Eukaryota</taxon>
        <taxon>Fungi</taxon>
        <taxon>Dikarya</taxon>
        <taxon>Ascomycota</taxon>
        <taxon>Pezizomycotina</taxon>
        <taxon>Sordariomycetes</taxon>
        <taxon>Sordariomycetidae</taxon>
        <taxon>Sordariales</taxon>
        <taxon>Lasiosphaeriaceae</taxon>
        <taxon>Lasiosphaeria</taxon>
    </lineage>
</organism>
<accession>A0AA40A4Z7</accession>
<sequence>MHTMCVRCIRFSSATAAIAKRMACRLALLREANAYSYPLTLCWFVMWEYSGAGCFHAWVEASSYERVPNRLMVAATWKIAKLFIDTVHRVCISKFFPFVTPSTLDALLCTLKSNDSSFMGFQVLVSQKVGQAATW</sequence>
<dbReference type="AlphaFoldDB" id="A0AA40A4Z7"/>
<dbReference type="EMBL" id="JAUIRO010000006">
    <property type="protein sequence ID" value="KAK0709436.1"/>
    <property type="molecule type" value="Genomic_DNA"/>
</dbReference>
<evidence type="ECO:0000313" key="1">
    <source>
        <dbReference type="EMBL" id="KAK0709436.1"/>
    </source>
</evidence>
<dbReference type="GeneID" id="85325825"/>
<evidence type="ECO:0000313" key="2">
    <source>
        <dbReference type="Proteomes" id="UP001172101"/>
    </source>
</evidence>
<proteinExistence type="predicted"/>
<keyword evidence="2" id="KW-1185">Reference proteome</keyword>
<name>A0AA40A4Z7_9PEZI</name>
<protein>
    <submittedName>
        <fullName evidence="1">Uncharacterized protein</fullName>
    </submittedName>
</protein>
<dbReference type="Proteomes" id="UP001172101">
    <property type="component" value="Unassembled WGS sequence"/>
</dbReference>
<comment type="caution">
    <text evidence="1">The sequence shown here is derived from an EMBL/GenBank/DDBJ whole genome shotgun (WGS) entry which is preliminary data.</text>
</comment>
<gene>
    <name evidence="1" type="ORF">B0T26DRAFT_721510</name>
</gene>